<dbReference type="Proteomes" id="UP001205890">
    <property type="component" value="Unassembled WGS sequence"/>
</dbReference>
<dbReference type="InterPro" id="IPR007325">
    <property type="entry name" value="KFase/CYL"/>
</dbReference>
<gene>
    <name evidence="1" type="ORF">NK718_09590</name>
</gene>
<dbReference type="PANTHER" id="PTHR34861">
    <property type="match status" value="1"/>
</dbReference>
<dbReference type="Gene3D" id="3.50.30.50">
    <property type="entry name" value="Putative cyclase"/>
    <property type="match status" value="1"/>
</dbReference>
<protein>
    <submittedName>
        <fullName evidence="1">Cyclase family protein</fullName>
    </submittedName>
</protein>
<sequence>MNDRATDGERPLSELNWGRWGEGDERGAANLLTPEVVKEAVGLVRDGRVFSLALPIGEADAPVLPGRPACQHYMRIDGGDYAAGLSRRTGFQSVDDVVMLPTHGTTHMDALAHIADEHRLFNGFPLSGVRSNGAARLGIDKTPPLVGPGVMLDVCALRGVESLGPGDVITPADIEACEQRQGVRVRPGSIVLFRTGWLSRFASEGVSAFKSEAGIGMAAAQWLAERDVAAVGADNFAVEVIPTESGKAAPVHRALIRGCGIYLMELFNLEELREAGVGEFLFVAAPLRIVGGVGSPLNPIAIT</sequence>
<evidence type="ECO:0000313" key="1">
    <source>
        <dbReference type="EMBL" id="MCP8938765.1"/>
    </source>
</evidence>
<accession>A0ABT1LDG5</accession>
<name>A0ABT1LDG5_9HYPH</name>
<comment type="caution">
    <text evidence="1">The sequence shown here is derived from an EMBL/GenBank/DDBJ whole genome shotgun (WGS) entry which is preliminary data.</text>
</comment>
<dbReference type="Pfam" id="PF04199">
    <property type="entry name" value="Cyclase"/>
    <property type="match status" value="1"/>
</dbReference>
<dbReference type="PANTHER" id="PTHR34861:SF10">
    <property type="entry name" value="CYCLASE"/>
    <property type="match status" value="1"/>
</dbReference>
<dbReference type="InterPro" id="IPR037175">
    <property type="entry name" value="KFase_sf"/>
</dbReference>
<dbReference type="RefSeq" id="WP_254740988.1">
    <property type="nucleotide sequence ID" value="NZ_JANCLU010000007.1"/>
</dbReference>
<reference evidence="1 2" key="1">
    <citation type="submission" date="2022-07" db="EMBL/GenBank/DDBJ databases">
        <authorList>
            <person name="Li W.-J."/>
            <person name="Deng Q.-Q."/>
        </authorList>
    </citation>
    <scope>NUCLEOTIDE SEQUENCE [LARGE SCALE GENOMIC DNA]</scope>
    <source>
        <strain evidence="1 2">SYSU M60028</strain>
    </source>
</reference>
<keyword evidence="2" id="KW-1185">Reference proteome</keyword>
<dbReference type="EMBL" id="JANCLU010000007">
    <property type="protein sequence ID" value="MCP8938765.1"/>
    <property type="molecule type" value="Genomic_DNA"/>
</dbReference>
<dbReference type="SUPFAM" id="SSF102198">
    <property type="entry name" value="Putative cyclase"/>
    <property type="match status" value="1"/>
</dbReference>
<evidence type="ECO:0000313" key="2">
    <source>
        <dbReference type="Proteomes" id="UP001205890"/>
    </source>
</evidence>
<organism evidence="1 2">
    <name type="scientific">Alsobacter ponti</name>
    <dbReference type="NCBI Taxonomy" id="2962936"/>
    <lineage>
        <taxon>Bacteria</taxon>
        <taxon>Pseudomonadati</taxon>
        <taxon>Pseudomonadota</taxon>
        <taxon>Alphaproteobacteria</taxon>
        <taxon>Hyphomicrobiales</taxon>
        <taxon>Alsobacteraceae</taxon>
        <taxon>Alsobacter</taxon>
    </lineage>
</organism>
<proteinExistence type="predicted"/>